<evidence type="ECO:0000313" key="2">
    <source>
        <dbReference type="EMBL" id="NXY86484.1"/>
    </source>
</evidence>
<dbReference type="GO" id="GO:0030686">
    <property type="term" value="C:90S preribosome"/>
    <property type="evidence" value="ECO:0007669"/>
    <property type="project" value="TreeGrafter"/>
</dbReference>
<proteinExistence type="predicted"/>
<accession>A0A7L4NEC0</accession>
<sequence length="265" mass="29884">PNCTATERATARLATHPILKPRFVELKAAVKAFKDARKNPDKDTPSVQSKSGEQPKSAEQFNNSSDDQAVKLSQKQEGCEKKTKMSMKTETDRMVKQLCELEKKTVEMEKAYAPEESPFQAITQKKTGKKLGYQKKAENAGIKKSDAIKKKNNHNSDQEEEYFDDSTEERFFNQSSDSDSDSDDDFFIGKIKRKKKTAAATDLSTAKGKDRLQENILKKVKNTVPGTAEDLIMKEEKLHRKGSKLESVFCSSLCTSNQKSQNTRR</sequence>
<feature type="compositionally biased region" description="Acidic residues" evidence="1">
    <location>
        <begin position="158"/>
        <end position="167"/>
    </location>
</feature>
<feature type="compositionally biased region" description="Basic and acidic residues" evidence="1">
    <location>
        <begin position="135"/>
        <end position="157"/>
    </location>
</feature>
<dbReference type="AlphaFoldDB" id="A0A7L4NEC0"/>
<dbReference type="Proteomes" id="UP000586704">
    <property type="component" value="Unassembled WGS sequence"/>
</dbReference>
<dbReference type="InterPro" id="IPR037393">
    <property type="entry name" value="Bud22/SRFB1"/>
</dbReference>
<dbReference type="EMBL" id="VYZU01047232">
    <property type="protein sequence ID" value="NXY86484.1"/>
    <property type="molecule type" value="Genomic_DNA"/>
</dbReference>
<dbReference type="OrthoDB" id="3364872at2759"/>
<feature type="compositionally biased region" description="Basic and acidic residues" evidence="1">
    <location>
        <begin position="35"/>
        <end position="44"/>
    </location>
</feature>
<reference evidence="2 3" key="1">
    <citation type="submission" date="2020-02" db="EMBL/GenBank/DDBJ databases">
        <title>Bird 10,000 Genomes (B10K) Project - Family phase.</title>
        <authorList>
            <person name="Zhang G."/>
        </authorList>
    </citation>
    <scope>NUCLEOTIDE SEQUENCE [LARGE SCALE GENOMIC DNA]</scope>
    <source>
        <strain evidence="2">B10K-DU-013-51</strain>
        <tissue evidence="2">Mixed tissue sample</tissue>
    </source>
</reference>
<feature type="non-terminal residue" evidence="2">
    <location>
        <position position="1"/>
    </location>
</feature>
<gene>
    <name evidence="2" type="primary">Srfbp1</name>
    <name evidence="2" type="ORF">CEYCYA_R13273</name>
</gene>
<name>A0A7L4NEC0_9AVES</name>
<feature type="region of interest" description="Disordered" evidence="1">
    <location>
        <begin position="113"/>
        <end position="184"/>
    </location>
</feature>
<comment type="caution">
    <text evidence="2">The sequence shown here is derived from an EMBL/GenBank/DDBJ whole genome shotgun (WGS) entry which is preliminary data.</text>
</comment>
<evidence type="ECO:0000256" key="1">
    <source>
        <dbReference type="SAM" id="MobiDB-lite"/>
    </source>
</evidence>
<keyword evidence="3" id="KW-1185">Reference proteome</keyword>
<dbReference type="GO" id="GO:0030490">
    <property type="term" value="P:maturation of SSU-rRNA"/>
    <property type="evidence" value="ECO:0007669"/>
    <property type="project" value="TreeGrafter"/>
</dbReference>
<feature type="compositionally biased region" description="Polar residues" evidence="1">
    <location>
        <begin position="45"/>
        <end position="76"/>
    </location>
</feature>
<dbReference type="PANTHER" id="PTHR23325">
    <property type="entry name" value="SERUM RESPONSE FACTOR-BINDING"/>
    <property type="match status" value="1"/>
</dbReference>
<protein>
    <submittedName>
        <fullName evidence="2">SRFB1 protein</fullName>
    </submittedName>
</protein>
<feature type="non-terminal residue" evidence="2">
    <location>
        <position position="265"/>
    </location>
</feature>
<organism evidence="2 3">
    <name type="scientific">Ceyx cyanopectus</name>
    <name type="common">Indigo-banded kingfisher</name>
    <dbReference type="NCBI Taxonomy" id="390723"/>
    <lineage>
        <taxon>Eukaryota</taxon>
        <taxon>Metazoa</taxon>
        <taxon>Chordata</taxon>
        <taxon>Craniata</taxon>
        <taxon>Vertebrata</taxon>
        <taxon>Euteleostomi</taxon>
        <taxon>Archelosauria</taxon>
        <taxon>Archosauria</taxon>
        <taxon>Dinosauria</taxon>
        <taxon>Saurischia</taxon>
        <taxon>Theropoda</taxon>
        <taxon>Coelurosauria</taxon>
        <taxon>Aves</taxon>
        <taxon>Neognathae</taxon>
        <taxon>Neoaves</taxon>
        <taxon>Telluraves</taxon>
        <taxon>Coraciimorphae</taxon>
        <taxon>Coraciiformes</taxon>
        <taxon>Alcedinidae</taxon>
        <taxon>Ceyx</taxon>
    </lineage>
</organism>
<feature type="region of interest" description="Disordered" evidence="1">
    <location>
        <begin position="35"/>
        <end position="90"/>
    </location>
</feature>
<dbReference type="GO" id="GO:0005634">
    <property type="term" value="C:nucleus"/>
    <property type="evidence" value="ECO:0007669"/>
    <property type="project" value="TreeGrafter"/>
</dbReference>
<dbReference type="PANTHER" id="PTHR23325:SF1">
    <property type="entry name" value="SERUM RESPONSE FACTOR-BINDING PROTEIN 1"/>
    <property type="match status" value="1"/>
</dbReference>
<feature type="compositionally biased region" description="Basic and acidic residues" evidence="1">
    <location>
        <begin position="77"/>
        <end position="90"/>
    </location>
</feature>
<evidence type="ECO:0000313" key="3">
    <source>
        <dbReference type="Proteomes" id="UP000586704"/>
    </source>
</evidence>